<feature type="compositionally biased region" description="Polar residues" evidence="1">
    <location>
        <begin position="28"/>
        <end position="38"/>
    </location>
</feature>
<feature type="chain" id="PRO_5010419967" description="Ubiquitin 3 binding protein But2 C-terminal domain-containing protein" evidence="2">
    <location>
        <begin position="19"/>
        <end position="205"/>
    </location>
</feature>
<evidence type="ECO:0000313" key="6">
    <source>
        <dbReference type="Proteomes" id="UP000045706"/>
    </source>
</evidence>
<organism evidence="3 5">
    <name type="scientific">Verticillium longisporum</name>
    <name type="common">Verticillium dahliae var. longisporum</name>
    <dbReference type="NCBI Taxonomy" id="100787"/>
    <lineage>
        <taxon>Eukaryota</taxon>
        <taxon>Fungi</taxon>
        <taxon>Dikarya</taxon>
        <taxon>Ascomycota</taxon>
        <taxon>Pezizomycotina</taxon>
        <taxon>Sordariomycetes</taxon>
        <taxon>Hypocreomycetidae</taxon>
        <taxon>Glomerellales</taxon>
        <taxon>Plectosphaerellaceae</taxon>
        <taxon>Verticillium</taxon>
    </lineage>
</organism>
<evidence type="ECO:0000313" key="5">
    <source>
        <dbReference type="Proteomes" id="UP000044602"/>
    </source>
</evidence>
<dbReference type="Proteomes" id="UP000045706">
    <property type="component" value="Unassembled WGS sequence"/>
</dbReference>
<feature type="non-terminal residue" evidence="3">
    <location>
        <position position="205"/>
    </location>
</feature>
<proteinExistence type="predicted"/>
<dbReference type="EMBL" id="CVQI01026668">
    <property type="protein sequence ID" value="CRK34282.1"/>
    <property type="molecule type" value="Genomic_DNA"/>
</dbReference>
<name>A0A0G4MAB9_VERLO</name>
<dbReference type="EMBL" id="CVQH01021529">
    <property type="protein sequence ID" value="CRK30865.1"/>
    <property type="molecule type" value="Genomic_DNA"/>
</dbReference>
<keyword evidence="2" id="KW-0732">Signal</keyword>
<keyword evidence="5" id="KW-1185">Reference proteome</keyword>
<feature type="region of interest" description="Disordered" evidence="1">
    <location>
        <begin position="28"/>
        <end position="47"/>
    </location>
</feature>
<evidence type="ECO:0000256" key="2">
    <source>
        <dbReference type="SAM" id="SignalP"/>
    </source>
</evidence>
<feature type="signal peptide" evidence="2">
    <location>
        <begin position="1"/>
        <end position="18"/>
    </location>
</feature>
<reference evidence="5 6" key="1">
    <citation type="submission" date="2015-05" db="EMBL/GenBank/DDBJ databases">
        <authorList>
            <person name="Fogelqvist Johan"/>
        </authorList>
    </citation>
    <scope>NUCLEOTIDE SEQUENCE [LARGE SCALE GENOMIC DNA]</scope>
    <source>
        <strain evidence="3">VL1</strain>
        <strain evidence="4">VL2</strain>
    </source>
</reference>
<sequence length="205" mass="21817">MLSYAIVALTVAAGSVLGAPLEARYSYSNSTSPGHSTPTPDPTPSGYFQPSSVSTYDVSNGAIQCEVSYGLVDKATDNKGRDFTTLMTFTYPEGVTGKQCLFEFFLDEGASLYGSKKVDLYTSLAPAPGCTSGWAPGNQRNVNLGRMSVQRGGLATWDATYSAYLTKRTPCKAPGTVEAFELVGVYDNDHVSWNVAVAGARISYI</sequence>
<accession>A0A0G4MAB9</accession>
<dbReference type="Proteomes" id="UP000044602">
    <property type="component" value="Unassembled WGS sequence"/>
</dbReference>
<evidence type="ECO:0000313" key="3">
    <source>
        <dbReference type="EMBL" id="CRK30865.1"/>
    </source>
</evidence>
<evidence type="ECO:0008006" key="7">
    <source>
        <dbReference type="Google" id="ProtNLM"/>
    </source>
</evidence>
<protein>
    <recommendedName>
        <fullName evidence="7">Ubiquitin 3 binding protein But2 C-terminal domain-containing protein</fullName>
    </recommendedName>
</protein>
<dbReference type="AlphaFoldDB" id="A0A0G4MAB9"/>
<gene>
    <name evidence="3" type="ORF">BN1708_005296</name>
    <name evidence="4" type="ORF">BN1723_003986</name>
</gene>
<evidence type="ECO:0000256" key="1">
    <source>
        <dbReference type="SAM" id="MobiDB-lite"/>
    </source>
</evidence>
<evidence type="ECO:0000313" key="4">
    <source>
        <dbReference type="EMBL" id="CRK34282.1"/>
    </source>
</evidence>